<dbReference type="GO" id="GO:0005829">
    <property type="term" value="C:cytosol"/>
    <property type="evidence" value="ECO:0007669"/>
    <property type="project" value="TreeGrafter"/>
</dbReference>
<dbReference type="PANTHER" id="PTHR31841">
    <property type="entry name" value="PROTEIN FAM72A-RELATED"/>
    <property type="match status" value="1"/>
</dbReference>
<evidence type="ECO:0000313" key="2">
    <source>
        <dbReference type="EMBL" id="ORZ08082.1"/>
    </source>
</evidence>
<keyword evidence="3" id="KW-1185">Reference proteome</keyword>
<gene>
    <name evidence="2" type="ORF">BCR42DRAFT_335851</name>
</gene>
<feature type="non-terminal residue" evidence="2">
    <location>
        <position position="1"/>
    </location>
</feature>
<dbReference type="STRING" id="90262.A0A1X2I2N1"/>
<dbReference type="AlphaFoldDB" id="A0A1X2I2N1"/>
<dbReference type="Proteomes" id="UP000193560">
    <property type="component" value="Unassembled WGS sequence"/>
</dbReference>
<protein>
    <submittedName>
        <fullName evidence="2">Uncharacterized protein</fullName>
    </submittedName>
</protein>
<reference evidence="2 3" key="1">
    <citation type="submission" date="2016-07" db="EMBL/GenBank/DDBJ databases">
        <title>Pervasive Adenine N6-methylation of Active Genes in Fungi.</title>
        <authorList>
            <consortium name="DOE Joint Genome Institute"/>
            <person name="Mondo S.J."/>
            <person name="Dannebaum R.O."/>
            <person name="Kuo R.C."/>
            <person name="Labutti K."/>
            <person name="Haridas S."/>
            <person name="Kuo A."/>
            <person name="Salamov A."/>
            <person name="Ahrendt S.R."/>
            <person name="Lipzen A."/>
            <person name="Sullivan W."/>
            <person name="Andreopoulos W.B."/>
            <person name="Clum A."/>
            <person name="Lindquist E."/>
            <person name="Daum C."/>
            <person name="Ramamoorthy G.K."/>
            <person name="Gryganskyi A."/>
            <person name="Culley D."/>
            <person name="Magnuson J.K."/>
            <person name="James T.Y."/>
            <person name="O'Malley M.A."/>
            <person name="Stajich J.E."/>
            <person name="Spatafora J.W."/>
            <person name="Visel A."/>
            <person name="Grigoriev I.V."/>
        </authorList>
    </citation>
    <scope>NUCLEOTIDE SEQUENCE [LARGE SCALE GENOMIC DNA]</scope>
    <source>
        <strain evidence="2 3">NRRL 1336</strain>
    </source>
</reference>
<evidence type="ECO:0000256" key="1">
    <source>
        <dbReference type="ARBA" id="ARBA00006888"/>
    </source>
</evidence>
<evidence type="ECO:0000313" key="3">
    <source>
        <dbReference type="Proteomes" id="UP000193560"/>
    </source>
</evidence>
<dbReference type="OrthoDB" id="2526683at2759"/>
<proteinExistence type="inferred from homology"/>
<name>A0A1X2I2N1_9FUNG</name>
<dbReference type="PANTHER" id="PTHR31841:SF1">
    <property type="entry name" value="PROTEIN FAM72A-RELATED"/>
    <property type="match status" value="1"/>
</dbReference>
<organism evidence="2 3">
    <name type="scientific">Absidia repens</name>
    <dbReference type="NCBI Taxonomy" id="90262"/>
    <lineage>
        <taxon>Eukaryota</taxon>
        <taxon>Fungi</taxon>
        <taxon>Fungi incertae sedis</taxon>
        <taxon>Mucoromycota</taxon>
        <taxon>Mucoromycotina</taxon>
        <taxon>Mucoromycetes</taxon>
        <taxon>Mucorales</taxon>
        <taxon>Cunninghamellaceae</taxon>
        <taxon>Absidia</taxon>
    </lineage>
</organism>
<dbReference type="Pfam" id="PF14976">
    <property type="entry name" value="YPEH2ZP"/>
    <property type="match status" value="1"/>
</dbReference>
<dbReference type="EMBL" id="MCGE01000032">
    <property type="protein sequence ID" value="ORZ08082.1"/>
    <property type="molecule type" value="Genomic_DNA"/>
</dbReference>
<dbReference type="InterPro" id="IPR026768">
    <property type="entry name" value="YPEH2ZP"/>
</dbReference>
<comment type="caution">
    <text evidence="2">The sequence shown here is derived from an EMBL/GenBank/DDBJ whole genome shotgun (WGS) entry which is preliminary data.</text>
</comment>
<sequence length="160" mass="18148">QAVLLSDRSIELFSTDLLPDSGNIVGYHVNVPCKLCLSQPNNGHFWMFRSIAVIARSIFIQRKKRQAQNYSSLIYNSKKVIGDSKYRDLPLLWGFVHSAGEFEGRYFKSGDAVAAHESCRLSVKLSSNITLFVRDPMFQRVSARSRDGDVPDITYLNLCR</sequence>
<comment type="similarity">
    <text evidence="1">Belongs to the FAM72 family.</text>
</comment>
<accession>A0A1X2I2N1</accession>